<dbReference type="AlphaFoldDB" id="A0A8J3FTQ8"/>
<dbReference type="Gene3D" id="1.10.3720.10">
    <property type="entry name" value="MetI-like"/>
    <property type="match status" value="1"/>
</dbReference>
<evidence type="ECO:0000256" key="11">
    <source>
        <dbReference type="ARBA" id="ARBA00072251"/>
    </source>
</evidence>
<keyword evidence="4" id="KW-0997">Cell inner membrane</keyword>
<reference evidence="14" key="1">
    <citation type="journal article" date="2014" name="Int. J. Syst. Evol. Microbiol.">
        <title>Complete genome sequence of Corynebacterium casei LMG S-19264T (=DSM 44701T), isolated from a smear-ripened cheese.</title>
        <authorList>
            <consortium name="US DOE Joint Genome Institute (JGI-PGF)"/>
            <person name="Walter F."/>
            <person name="Albersmeier A."/>
            <person name="Kalinowski J."/>
            <person name="Ruckert C."/>
        </authorList>
    </citation>
    <scope>NUCLEOTIDE SEQUENCE</scope>
    <source>
        <strain evidence="14">CGMCC 4.5737</strain>
    </source>
</reference>
<proteinExistence type="inferred from homology"/>
<dbReference type="PANTHER" id="PTHR43386">
    <property type="entry name" value="OLIGOPEPTIDE TRANSPORT SYSTEM PERMEASE PROTEIN APPC"/>
    <property type="match status" value="1"/>
</dbReference>
<evidence type="ECO:0000256" key="12">
    <source>
        <dbReference type="RuleBase" id="RU363032"/>
    </source>
</evidence>
<gene>
    <name evidence="14" type="ORF">GCM10012275_12530</name>
</gene>
<evidence type="ECO:0000313" key="15">
    <source>
        <dbReference type="Proteomes" id="UP000637578"/>
    </source>
</evidence>
<accession>A0A8J3FTQ8</accession>
<evidence type="ECO:0000256" key="2">
    <source>
        <dbReference type="ARBA" id="ARBA00022448"/>
    </source>
</evidence>
<dbReference type="CDD" id="cd06261">
    <property type="entry name" value="TM_PBP2"/>
    <property type="match status" value="1"/>
</dbReference>
<dbReference type="EMBL" id="BMMK01000003">
    <property type="protein sequence ID" value="GGM43060.1"/>
    <property type="molecule type" value="Genomic_DNA"/>
</dbReference>
<comment type="subcellular location">
    <subcellularLocation>
        <location evidence="1">Cell inner membrane</location>
        <topology evidence="1">Multi-pass membrane protein</topology>
    </subcellularLocation>
    <subcellularLocation>
        <location evidence="12">Cell membrane</location>
        <topology evidence="12">Multi-pass membrane protein</topology>
    </subcellularLocation>
</comment>
<evidence type="ECO:0000256" key="7">
    <source>
        <dbReference type="ARBA" id="ARBA00022927"/>
    </source>
</evidence>
<dbReference type="PANTHER" id="PTHR43386:SF2">
    <property type="entry name" value="OLIGOPEPTIDE TRANSPORT SYSTEM PERMEASE PROTEIN OPPC"/>
    <property type="match status" value="1"/>
</dbReference>
<dbReference type="InterPro" id="IPR050366">
    <property type="entry name" value="BP-dependent_transpt_permease"/>
</dbReference>
<evidence type="ECO:0000259" key="13">
    <source>
        <dbReference type="PROSITE" id="PS50928"/>
    </source>
</evidence>
<organism evidence="14 15">
    <name type="scientific">Longimycelium tulufanense</name>
    <dbReference type="NCBI Taxonomy" id="907463"/>
    <lineage>
        <taxon>Bacteria</taxon>
        <taxon>Bacillati</taxon>
        <taxon>Actinomycetota</taxon>
        <taxon>Actinomycetes</taxon>
        <taxon>Pseudonocardiales</taxon>
        <taxon>Pseudonocardiaceae</taxon>
        <taxon>Longimycelium</taxon>
    </lineage>
</organism>
<dbReference type="Pfam" id="PF12911">
    <property type="entry name" value="OppC_N"/>
    <property type="match status" value="1"/>
</dbReference>
<dbReference type="InterPro" id="IPR025966">
    <property type="entry name" value="OppC_N"/>
</dbReference>
<dbReference type="GO" id="GO:0015833">
    <property type="term" value="P:peptide transport"/>
    <property type="evidence" value="ECO:0007669"/>
    <property type="project" value="UniProtKB-KW"/>
</dbReference>
<evidence type="ECO:0000313" key="14">
    <source>
        <dbReference type="EMBL" id="GGM43060.1"/>
    </source>
</evidence>
<dbReference type="PROSITE" id="PS50928">
    <property type="entry name" value="ABC_TM1"/>
    <property type="match status" value="1"/>
</dbReference>
<keyword evidence="5 12" id="KW-0812">Transmembrane</keyword>
<keyword evidence="9 12" id="KW-0472">Membrane</keyword>
<dbReference type="Pfam" id="PF00528">
    <property type="entry name" value="BPD_transp_1"/>
    <property type="match status" value="1"/>
</dbReference>
<dbReference type="SUPFAM" id="SSF161098">
    <property type="entry name" value="MetI-like"/>
    <property type="match status" value="1"/>
</dbReference>
<feature type="transmembrane region" description="Helical" evidence="12">
    <location>
        <begin position="140"/>
        <end position="157"/>
    </location>
</feature>
<name>A0A8J3FTQ8_9PSEU</name>
<dbReference type="InterPro" id="IPR000515">
    <property type="entry name" value="MetI-like"/>
</dbReference>
<keyword evidence="7" id="KW-0653">Protein transport</keyword>
<protein>
    <recommendedName>
        <fullName evidence="11">Oligopeptide transport system permease protein OppC</fullName>
    </recommendedName>
</protein>
<evidence type="ECO:0000256" key="8">
    <source>
        <dbReference type="ARBA" id="ARBA00022989"/>
    </source>
</evidence>
<keyword evidence="8 12" id="KW-1133">Transmembrane helix</keyword>
<dbReference type="InterPro" id="IPR035906">
    <property type="entry name" value="MetI-like_sf"/>
</dbReference>
<evidence type="ECO:0000256" key="5">
    <source>
        <dbReference type="ARBA" id="ARBA00022692"/>
    </source>
</evidence>
<keyword evidence="6" id="KW-0571">Peptide transport</keyword>
<evidence type="ECO:0000256" key="10">
    <source>
        <dbReference type="ARBA" id="ARBA00024202"/>
    </source>
</evidence>
<dbReference type="Proteomes" id="UP000637578">
    <property type="component" value="Unassembled WGS sequence"/>
</dbReference>
<dbReference type="GO" id="GO:0005886">
    <property type="term" value="C:plasma membrane"/>
    <property type="evidence" value="ECO:0007669"/>
    <property type="project" value="UniProtKB-SubCell"/>
</dbReference>
<keyword evidence="2 12" id="KW-0813">Transport</keyword>
<sequence length="306" mass="32819">MADLTAPTTSGPRAAGAHEFDATKARSQGELVLRRFLRHKLAMTSLATLVLLIVMAYVGPVFWAFSYEDTSSGSYLAPSPDHPLGTTQVGKDLLALLMRGTQYSIQIGLLAALAATVLGVLLGALSGYLRGFVDSLVNRVVDLLLILPLIGVAAIVIRAISGAWFVVALTVAAFLWMQIARITRGETLSLSEREFVEAARASGAGTWRIILKHLVPNMVGSITVNATLTVATAVLTEAALSFLGLGVQIPDTSLGVIIGENYTQVMMRPWLFWAPFLVLVLISLTINFIGDGLRDAFDPRQTKVRA</sequence>
<feature type="domain" description="ABC transmembrane type-1" evidence="13">
    <location>
        <begin position="101"/>
        <end position="290"/>
    </location>
</feature>
<dbReference type="RefSeq" id="WP_373289968.1">
    <property type="nucleotide sequence ID" value="NZ_BMMK01000003.1"/>
</dbReference>
<keyword evidence="15" id="KW-1185">Reference proteome</keyword>
<evidence type="ECO:0000256" key="4">
    <source>
        <dbReference type="ARBA" id="ARBA00022519"/>
    </source>
</evidence>
<evidence type="ECO:0000256" key="6">
    <source>
        <dbReference type="ARBA" id="ARBA00022856"/>
    </source>
</evidence>
<feature type="transmembrane region" description="Helical" evidence="12">
    <location>
        <begin position="270"/>
        <end position="290"/>
    </location>
</feature>
<comment type="similarity">
    <text evidence="10">Belongs to the binding-protein-dependent transport system permease family. OppBC subfamily.</text>
</comment>
<comment type="caution">
    <text evidence="14">The sequence shown here is derived from an EMBL/GenBank/DDBJ whole genome shotgun (WGS) entry which is preliminary data.</text>
</comment>
<reference evidence="14" key="2">
    <citation type="submission" date="2020-09" db="EMBL/GenBank/DDBJ databases">
        <authorList>
            <person name="Sun Q."/>
            <person name="Zhou Y."/>
        </authorList>
    </citation>
    <scope>NUCLEOTIDE SEQUENCE</scope>
    <source>
        <strain evidence="14">CGMCC 4.5737</strain>
    </source>
</reference>
<feature type="transmembrane region" description="Helical" evidence="12">
    <location>
        <begin position="41"/>
        <end position="65"/>
    </location>
</feature>
<evidence type="ECO:0000256" key="3">
    <source>
        <dbReference type="ARBA" id="ARBA00022475"/>
    </source>
</evidence>
<feature type="transmembrane region" description="Helical" evidence="12">
    <location>
        <begin position="103"/>
        <end position="128"/>
    </location>
</feature>
<dbReference type="GO" id="GO:0015031">
    <property type="term" value="P:protein transport"/>
    <property type="evidence" value="ECO:0007669"/>
    <property type="project" value="UniProtKB-KW"/>
</dbReference>
<keyword evidence="3" id="KW-1003">Cell membrane</keyword>
<evidence type="ECO:0000256" key="1">
    <source>
        <dbReference type="ARBA" id="ARBA00004429"/>
    </source>
</evidence>
<evidence type="ECO:0000256" key="9">
    <source>
        <dbReference type="ARBA" id="ARBA00023136"/>
    </source>
</evidence>
<dbReference type="GO" id="GO:0055085">
    <property type="term" value="P:transmembrane transport"/>
    <property type="evidence" value="ECO:0007669"/>
    <property type="project" value="InterPro"/>
</dbReference>